<dbReference type="Gene3D" id="1.20.58.2150">
    <property type="match status" value="1"/>
</dbReference>
<dbReference type="Pfam" id="PF17829">
    <property type="entry name" value="GH115_C"/>
    <property type="match status" value="1"/>
</dbReference>
<reference evidence="5 6" key="1">
    <citation type="submission" date="2016-04" db="EMBL/GenBank/DDBJ databases">
        <title>A degradative enzymes factory behind the ericoid mycorrhizal symbiosis.</title>
        <authorList>
            <consortium name="DOE Joint Genome Institute"/>
            <person name="Martino E."/>
            <person name="Morin E."/>
            <person name="Grelet G."/>
            <person name="Kuo A."/>
            <person name="Kohler A."/>
            <person name="Daghino S."/>
            <person name="Barry K."/>
            <person name="Choi C."/>
            <person name="Cichocki N."/>
            <person name="Clum A."/>
            <person name="Copeland A."/>
            <person name="Hainaut M."/>
            <person name="Haridas S."/>
            <person name="Labutti K."/>
            <person name="Lindquist E."/>
            <person name="Lipzen A."/>
            <person name="Khouja H.-R."/>
            <person name="Murat C."/>
            <person name="Ohm R."/>
            <person name="Olson A."/>
            <person name="Spatafora J."/>
            <person name="Veneault-Fourrey C."/>
            <person name="Henrissat B."/>
            <person name="Grigoriev I."/>
            <person name="Martin F."/>
            <person name="Perotto S."/>
        </authorList>
    </citation>
    <scope>NUCLEOTIDE SEQUENCE [LARGE SCALE GENOMIC DNA]</scope>
    <source>
        <strain evidence="5 6">F</strain>
    </source>
</reference>
<evidence type="ECO:0000313" key="5">
    <source>
        <dbReference type="EMBL" id="PMD29771.1"/>
    </source>
</evidence>
<dbReference type="GO" id="GO:0016787">
    <property type="term" value="F:hydrolase activity"/>
    <property type="evidence" value="ECO:0007669"/>
    <property type="project" value="UniProtKB-KW"/>
</dbReference>
<organism evidence="5 6">
    <name type="scientific">Hyaloscypha variabilis (strain UAMH 11265 / GT02V1 / F)</name>
    <name type="common">Meliniomyces variabilis</name>
    <dbReference type="NCBI Taxonomy" id="1149755"/>
    <lineage>
        <taxon>Eukaryota</taxon>
        <taxon>Fungi</taxon>
        <taxon>Dikarya</taxon>
        <taxon>Ascomycota</taxon>
        <taxon>Pezizomycotina</taxon>
        <taxon>Leotiomycetes</taxon>
        <taxon>Helotiales</taxon>
        <taxon>Hyaloscyphaceae</taxon>
        <taxon>Hyaloscypha</taxon>
        <taxon>Hyaloscypha variabilis</taxon>
    </lineage>
</organism>
<sequence>MRTKSLLVALSALCSSAAAFGQNATVTTNSSLSVGLLQLGGAGLNGQILVSANDWWGVIRAAQDLAIDFGKATGTNLTLGNWQGAVMPGAGNYSKRTEHVRRDPDPQWGWWGPPQPPHGGDGGGGPNGGSWNPRQTSPPSSEHNDTEGSPASSETTVYYTYQPTTSFVNYTVGPTQNFTGPTLVNNSTLKTVIIAGTIGKSDVVDALLVAQKFSELPIRGKWESYISKVVDNPFPGIDRALVIAGSDMRGTIYGLYDVSEQIGVSPWWWFADVPVKKSEGVWALEGRKTQRSPSVKYRGFFINDEQPALTNWINDNYAPGPYGPGFNHYFHAHVFELLLRLKANYFWPAEWSSMFNVDDTANQPLADAYGVVMGSSHTEPMMRASNEWPTFGPQYGGNGQWAFNSNQDAIEAFFRYGAERAKPYAASSLFTMAMRGSGDTAISLTDEQAIVVVENAVNAQLSILADVFNGTNVTEIPQMWCLYKEVQGYYEHMGLTVPDHITLLWADDNWGNIRRLPLANETSRSGGAGVYYHIDYVGDPRDYKWINTIQLEHTVEQMQLAYARKADRIWILNVGDIKPLEIPISHFLDMAYDTPKWGYDSVPDWLKQWATLSFDAEHSDAIVSIIERYGMYSARRKYELMDPSFYSVINYNEADAVLAQWRQLANDSQTVYDDLDDEHQAAYYEMILQPVLGGQAVYQIYINAAKNQQYVEQKRSSANDKAMEVLHYFKEDAKLTQRYHDLLDGKWNHILDQTHLGYNGYWQQPMRNTAPPIAFVQDLETSLAGNLGVGVEGSNATVSGDDMYHGNSGNTLILPPMDPYGPKTRWIDIFSRGTDGCQWNVTPWVNYVKVSPSTGYTGGANGTDTRVYVSVDWTKAPAAPNTTTVNINVTSSCGANWGNYPAPTVQVPVHNVAIPSDFVGFVESDKHLSIEAEHTTRNTAVSGISYSTLPSYGRTLSGVTLMPVLSPSQPAGTGPVLEYDIFTFTSVPKANVTLLISPSQNQNGALRPLKYGVAFDTETPQVIQFVGNYTGGGYPPGWLGAVGDAVWGMDRSGNTTTTTHDLTAKGKHTLKVWAVEPGVVIQKIIVDLGGLRYSYLGPPESFRAGVDKVGMYDGTNFAGTALSDVI</sequence>
<dbReference type="Gene3D" id="3.30.379.10">
    <property type="entry name" value="Chitobiase/beta-hexosaminidase domain 2-like"/>
    <property type="match status" value="1"/>
</dbReference>
<dbReference type="PANTHER" id="PTHR37842:SF2">
    <property type="entry name" value="GYLCOSYL HYDROLASE 115 C-TERMINAL DOMAIN-CONTAINING PROTEIN"/>
    <property type="match status" value="1"/>
</dbReference>
<dbReference type="PANTHER" id="PTHR37842">
    <property type="match status" value="1"/>
</dbReference>
<dbReference type="AlphaFoldDB" id="A0A2J6QU35"/>
<keyword evidence="6" id="KW-1185">Reference proteome</keyword>
<feature type="compositionally biased region" description="Basic and acidic residues" evidence="2">
    <location>
        <begin position="95"/>
        <end position="105"/>
    </location>
</feature>
<dbReference type="InterPro" id="IPR041437">
    <property type="entry name" value="GH115_C"/>
</dbReference>
<dbReference type="InterPro" id="IPR042301">
    <property type="entry name" value="GH115_sf"/>
</dbReference>
<dbReference type="OrthoDB" id="4849794at2759"/>
<keyword evidence="3" id="KW-0732">Signal</keyword>
<proteinExistence type="predicted"/>
<dbReference type="Gene3D" id="3.20.20.520">
    <property type="entry name" value="Glycosyl hydrolase family 115"/>
    <property type="match status" value="1"/>
</dbReference>
<feature type="compositionally biased region" description="Polar residues" evidence="2">
    <location>
        <begin position="134"/>
        <end position="154"/>
    </location>
</feature>
<feature type="region of interest" description="Disordered" evidence="2">
    <location>
        <begin position="95"/>
        <end position="154"/>
    </location>
</feature>
<dbReference type="Gene3D" id="2.60.120.1620">
    <property type="match status" value="1"/>
</dbReference>
<feature type="domain" description="Gylcosyl hydrolase 115 C-terminal" evidence="4">
    <location>
        <begin position="920"/>
        <end position="1100"/>
    </location>
</feature>
<dbReference type="InterPro" id="IPR031924">
    <property type="entry name" value="GH115"/>
</dbReference>
<dbReference type="Pfam" id="PF15979">
    <property type="entry name" value="Glyco_hydro_115"/>
    <property type="match status" value="1"/>
</dbReference>
<protein>
    <submittedName>
        <fullName evidence="5">Glycoside hydrolase family 115 protein</fullName>
    </submittedName>
</protein>
<name>A0A2J6QU35_HYAVF</name>
<dbReference type="STRING" id="1149755.A0A2J6QU35"/>
<keyword evidence="1 5" id="KW-0378">Hydrolase</keyword>
<dbReference type="Proteomes" id="UP000235786">
    <property type="component" value="Unassembled WGS sequence"/>
</dbReference>
<dbReference type="InterPro" id="IPR029018">
    <property type="entry name" value="Hex-like_dom2"/>
</dbReference>
<evidence type="ECO:0000256" key="3">
    <source>
        <dbReference type="SAM" id="SignalP"/>
    </source>
</evidence>
<accession>A0A2J6QU35</accession>
<feature type="chain" id="PRO_5014417963" evidence="3">
    <location>
        <begin position="20"/>
        <end position="1126"/>
    </location>
</feature>
<gene>
    <name evidence="5" type="ORF">L207DRAFT_593093</name>
</gene>
<evidence type="ECO:0000256" key="1">
    <source>
        <dbReference type="ARBA" id="ARBA00022801"/>
    </source>
</evidence>
<feature type="compositionally biased region" description="Gly residues" evidence="2">
    <location>
        <begin position="119"/>
        <end position="128"/>
    </location>
</feature>
<evidence type="ECO:0000259" key="4">
    <source>
        <dbReference type="Pfam" id="PF17829"/>
    </source>
</evidence>
<evidence type="ECO:0000256" key="2">
    <source>
        <dbReference type="SAM" id="MobiDB-lite"/>
    </source>
</evidence>
<evidence type="ECO:0000313" key="6">
    <source>
        <dbReference type="Proteomes" id="UP000235786"/>
    </source>
</evidence>
<feature type="signal peptide" evidence="3">
    <location>
        <begin position="1"/>
        <end position="19"/>
    </location>
</feature>
<dbReference type="EMBL" id="KZ613971">
    <property type="protein sequence ID" value="PMD29771.1"/>
    <property type="molecule type" value="Genomic_DNA"/>
</dbReference>